<dbReference type="PRINTS" id="PR00038">
    <property type="entry name" value="HTHLUXR"/>
</dbReference>
<dbReference type="EMBL" id="FNOT01000008">
    <property type="protein sequence ID" value="SDY54099.1"/>
    <property type="molecule type" value="Genomic_DNA"/>
</dbReference>
<evidence type="ECO:0000256" key="2">
    <source>
        <dbReference type="ARBA" id="ARBA00023015"/>
    </source>
</evidence>
<dbReference type="CDD" id="cd06170">
    <property type="entry name" value="LuxR_C_like"/>
    <property type="match status" value="1"/>
</dbReference>
<evidence type="ECO:0000256" key="1">
    <source>
        <dbReference type="ARBA" id="ARBA00022553"/>
    </source>
</evidence>
<feature type="domain" description="Response regulatory" evidence="8">
    <location>
        <begin position="48"/>
        <end position="164"/>
    </location>
</feature>
<keyword evidence="3" id="KW-0238">DNA-binding</keyword>
<dbReference type="PANTHER" id="PTHR43214">
    <property type="entry name" value="TWO-COMPONENT RESPONSE REGULATOR"/>
    <property type="match status" value="1"/>
</dbReference>
<keyword evidence="1" id="KW-0597">Phosphoprotein</keyword>
<keyword evidence="10" id="KW-1185">Reference proteome</keyword>
<dbReference type="PANTHER" id="PTHR43214:SF24">
    <property type="entry name" value="TRANSCRIPTIONAL REGULATORY PROTEIN NARL-RELATED"/>
    <property type="match status" value="1"/>
</dbReference>
<dbReference type="PROSITE" id="PS50043">
    <property type="entry name" value="HTH_LUXR_2"/>
    <property type="match status" value="1"/>
</dbReference>
<evidence type="ECO:0000256" key="4">
    <source>
        <dbReference type="ARBA" id="ARBA00023163"/>
    </source>
</evidence>
<accession>A0A1H3KPZ8</accession>
<evidence type="ECO:0000259" key="8">
    <source>
        <dbReference type="PROSITE" id="PS50110"/>
    </source>
</evidence>
<proteinExistence type="predicted"/>
<comment type="caution">
    <text evidence="5">Lacks conserved residue(s) required for the propagation of feature annotation.</text>
</comment>
<keyword evidence="4" id="KW-0804">Transcription</keyword>
<dbReference type="GO" id="GO:0000160">
    <property type="term" value="P:phosphorelay signal transduction system"/>
    <property type="evidence" value="ECO:0007669"/>
    <property type="project" value="InterPro"/>
</dbReference>
<reference evidence="10" key="1">
    <citation type="submission" date="2016-10" db="EMBL/GenBank/DDBJ databases">
        <authorList>
            <person name="Varghese N."/>
            <person name="Submissions S."/>
        </authorList>
    </citation>
    <scope>NUCLEOTIDE SEQUENCE [LARGE SCALE GENOMIC DNA]</scope>
    <source>
        <strain evidence="10">DSM 45422</strain>
    </source>
</reference>
<dbReference type="Pfam" id="PF00196">
    <property type="entry name" value="GerE"/>
    <property type="match status" value="1"/>
</dbReference>
<dbReference type="SUPFAM" id="SSF46894">
    <property type="entry name" value="C-terminal effector domain of the bipartite response regulators"/>
    <property type="match status" value="1"/>
</dbReference>
<dbReference type="Gene3D" id="3.40.50.2300">
    <property type="match status" value="1"/>
</dbReference>
<dbReference type="InterPro" id="IPR000792">
    <property type="entry name" value="Tscrpt_reg_LuxR_C"/>
</dbReference>
<dbReference type="PROSITE" id="PS50110">
    <property type="entry name" value="RESPONSE_REGULATORY"/>
    <property type="match status" value="1"/>
</dbReference>
<dbReference type="InterPro" id="IPR011006">
    <property type="entry name" value="CheY-like_superfamily"/>
</dbReference>
<sequence length="262" mass="28183">MDKHDVGSAPGRPGDPRLHPAGSVPAPRCGGPVPARPHTTRPPTSLVCVLLCEDREVFRTGLRVVLEAEPDMAVVAETAHLPEALEATGDQEAVVVVVRQGLVAGDALPLLRTLCRRNTSVLVLAEPETESDHELVEILRAGVRGYLPRRSGAQRLVDGVRALARHESALDPAATNHLVHHLTTGQQPPSAPTLRPLDRLTDRQREVAELVAQGLSNEEIAGRLFLSLATVKSHLTTSMRRLGIRSRTELAILVTRESSPAA</sequence>
<dbReference type="STRING" id="1137993.SAMN05660209_03088"/>
<gene>
    <name evidence="9" type="ORF">SAMN05660209_03088</name>
</gene>
<dbReference type="SMART" id="SM00421">
    <property type="entry name" value="HTH_LUXR"/>
    <property type="match status" value="1"/>
</dbReference>
<evidence type="ECO:0000259" key="7">
    <source>
        <dbReference type="PROSITE" id="PS50043"/>
    </source>
</evidence>
<dbReference type="InterPro" id="IPR016032">
    <property type="entry name" value="Sig_transdc_resp-reg_C-effctor"/>
</dbReference>
<dbReference type="GO" id="GO:0003677">
    <property type="term" value="F:DNA binding"/>
    <property type="evidence" value="ECO:0007669"/>
    <property type="project" value="UniProtKB-KW"/>
</dbReference>
<evidence type="ECO:0000313" key="10">
    <source>
        <dbReference type="Proteomes" id="UP000198921"/>
    </source>
</evidence>
<dbReference type="Proteomes" id="UP000198921">
    <property type="component" value="Unassembled WGS sequence"/>
</dbReference>
<dbReference type="AlphaFoldDB" id="A0A1H3KPZ8"/>
<evidence type="ECO:0000256" key="5">
    <source>
        <dbReference type="PROSITE-ProRule" id="PRU00169"/>
    </source>
</evidence>
<evidence type="ECO:0000313" key="9">
    <source>
        <dbReference type="EMBL" id="SDY54099.1"/>
    </source>
</evidence>
<keyword evidence="2" id="KW-0805">Transcription regulation</keyword>
<dbReference type="InterPro" id="IPR039420">
    <property type="entry name" value="WalR-like"/>
</dbReference>
<feature type="region of interest" description="Disordered" evidence="6">
    <location>
        <begin position="1"/>
        <end position="41"/>
    </location>
</feature>
<dbReference type="OrthoDB" id="134985at2"/>
<dbReference type="Pfam" id="PF00072">
    <property type="entry name" value="Response_reg"/>
    <property type="match status" value="1"/>
</dbReference>
<protein>
    <submittedName>
        <fullName evidence="9">Two component transcriptional regulator, LuxR family</fullName>
    </submittedName>
</protein>
<evidence type="ECO:0000256" key="6">
    <source>
        <dbReference type="SAM" id="MobiDB-lite"/>
    </source>
</evidence>
<dbReference type="SUPFAM" id="SSF52172">
    <property type="entry name" value="CheY-like"/>
    <property type="match status" value="1"/>
</dbReference>
<dbReference type="InterPro" id="IPR058245">
    <property type="entry name" value="NreC/VraR/RcsB-like_REC"/>
</dbReference>
<name>A0A1H3KPZ8_9ACTN</name>
<organism evidence="9 10">
    <name type="scientific">Geodermatophilus africanus</name>
    <dbReference type="NCBI Taxonomy" id="1137993"/>
    <lineage>
        <taxon>Bacteria</taxon>
        <taxon>Bacillati</taxon>
        <taxon>Actinomycetota</taxon>
        <taxon>Actinomycetes</taxon>
        <taxon>Geodermatophilales</taxon>
        <taxon>Geodermatophilaceae</taxon>
        <taxon>Geodermatophilus</taxon>
    </lineage>
</organism>
<dbReference type="GO" id="GO:0006355">
    <property type="term" value="P:regulation of DNA-templated transcription"/>
    <property type="evidence" value="ECO:0007669"/>
    <property type="project" value="InterPro"/>
</dbReference>
<evidence type="ECO:0000256" key="3">
    <source>
        <dbReference type="ARBA" id="ARBA00023125"/>
    </source>
</evidence>
<dbReference type="CDD" id="cd17535">
    <property type="entry name" value="REC_NarL-like"/>
    <property type="match status" value="1"/>
</dbReference>
<dbReference type="InterPro" id="IPR001789">
    <property type="entry name" value="Sig_transdc_resp-reg_receiver"/>
</dbReference>
<feature type="domain" description="HTH luxR-type" evidence="7">
    <location>
        <begin position="193"/>
        <end position="258"/>
    </location>
</feature>